<reference evidence="5" key="1">
    <citation type="submission" date="2016-01" db="EMBL/GenBank/DDBJ databases">
        <authorList>
            <person name="Mcilroy J.S."/>
            <person name="Karst M S."/>
            <person name="Albertsen M."/>
        </authorList>
    </citation>
    <scope>NUCLEOTIDE SEQUENCE</scope>
    <source>
        <strain evidence="5">Cfx-K</strain>
    </source>
</reference>
<dbReference type="Gene3D" id="3.60.20.40">
    <property type="match status" value="1"/>
</dbReference>
<comment type="similarity">
    <text evidence="1">Belongs to the gamma-glutamyltransferase family.</text>
</comment>
<dbReference type="GO" id="GO:0016740">
    <property type="term" value="F:transferase activity"/>
    <property type="evidence" value="ECO:0007669"/>
    <property type="project" value="UniProtKB-KW"/>
</dbReference>
<dbReference type="PANTHER" id="PTHR43199:SF1">
    <property type="entry name" value="GLUTATHIONE HYDROLASE PROENZYME"/>
    <property type="match status" value="1"/>
</dbReference>
<dbReference type="InterPro" id="IPR043137">
    <property type="entry name" value="GGT_ssub_C"/>
</dbReference>
<evidence type="ECO:0000256" key="3">
    <source>
        <dbReference type="ARBA" id="ARBA00022801"/>
    </source>
</evidence>
<evidence type="ECO:0000313" key="5">
    <source>
        <dbReference type="EMBL" id="CUS04099.2"/>
    </source>
</evidence>
<dbReference type="PANTHER" id="PTHR43199">
    <property type="entry name" value="GLUTATHIONE HYDROLASE"/>
    <property type="match status" value="1"/>
</dbReference>
<dbReference type="OrthoDB" id="9781342at2"/>
<accession>A0A160T423</accession>
<dbReference type="InterPro" id="IPR051792">
    <property type="entry name" value="GGT_bact"/>
</dbReference>
<evidence type="ECO:0000256" key="2">
    <source>
        <dbReference type="ARBA" id="ARBA00022679"/>
    </source>
</evidence>
<dbReference type="RefSeq" id="WP_095043493.1">
    <property type="nucleotide sequence ID" value="NZ_LN890655.1"/>
</dbReference>
<keyword evidence="2" id="KW-0808">Transferase</keyword>
<dbReference type="Pfam" id="PF01019">
    <property type="entry name" value="G_glu_transpept"/>
    <property type="match status" value="1"/>
</dbReference>
<dbReference type="GO" id="GO:0016787">
    <property type="term" value="F:hydrolase activity"/>
    <property type="evidence" value="ECO:0007669"/>
    <property type="project" value="UniProtKB-KW"/>
</dbReference>
<keyword evidence="4" id="KW-0865">Zymogen</keyword>
<sequence>MTKGVIAAGDRETAAAGAEMLRAGGNAVDAAVAAAFVSFLAEAGIVHLGGSGLAQLYDARSGLSRVYDFFSVVPGLGGPVPETIDFEKVTIDFGAATQSFYLGRGSVAVPGNIAGLCRLAADYGRLPLGVLLEPALRLARDGVALVAFQTDTCRLLAPLYTHTDDIRRVFAPQGRLIQPEERLFIPDLAHTLAALAREGDSYARRGPLAQALLSDQAANGGLLTATDLEQYEVLRPAPIRVAYRGYEVLLPPLCSAGGVLTAFTLKLLAAFDVAAQPHGSAAHLQLLAEAMAATTRARAVWDDLLDTLPGDEATARFLDDGFIAPYRDEMRAALAARRPSPIVTEPPGPTNTSHLSVIDGDGLCVGLTTTAGESAGYIVPGTGYIPNNMLGEEDLHPKGFHSRPAGQRIPTMMAPVVVLERGQPRLVVGSGGSIRIRSAILQTLSNLLDYRLPLDKAVNLARVHLDGEVLQCEAGYDARAVDELESLGYRVNRWPTRGIYFGGAHSVARDADGRLYAAGDNRRGGATAEE</sequence>
<gene>
    <name evidence="5" type="primary">ggt</name>
    <name evidence="5" type="ORF">CFX0092_A2221</name>
</gene>
<keyword evidence="6" id="KW-1185">Reference proteome</keyword>
<protein>
    <submittedName>
        <fullName evidence="5">Gamma-glutamyltranspeptidase</fullName>
    </submittedName>
</protein>
<evidence type="ECO:0000256" key="4">
    <source>
        <dbReference type="ARBA" id="ARBA00023145"/>
    </source>
</evidence>
<name>A0A160T423_9CHLR</name>
<dbReference type="AlphaFoldDB" id="A0A160T423"/>
<evidence type="ECO:0000313" key="6">
    <source>
        <dbReference type="Proteomes" id="UP000215027"/>
    </source>
</evidence>
<dbReference type="Gene3D" id="1.10.246.130">
    <property type="match status" value="1"/>
</dbReference>
<dbReference type="InterPro" id="IPR043138">
    <property type="entry name" value="GGT_lsub"/>
</dbReference>
<proteinExistence type="inferred from homology"/>
<dbReference type="SUPFAM" id="SSF56235">
    <property type="entry name" value="N-terminal nucleophile aminohydrolases (Ntn hydrolases)"/>
    <property type="match status" value="1"/>
</dbReference>
<organism evidence="5 6">
    <name type="scientific">Candidatus Promineifilum breve</name>
    <dbReference type="NCBI Taxonomy" id="1806508"/>
    <lineage>
        <taxon>Bacteria</taxon>
        <taxon>Bacillati</taxon>
        <taxon>Chloroflexota</taxon>
        <taxon>Ardenticatenia</taxon>
        <taxon>Candidatus Promineifilales</taxon>
        <taxon>Candidatus Promineifilaceae</taxon>
        <taxon>Candidatus Promineifilum</taxon>
    </lineage>
</organism>
<keyword evidence="3" id="KW-0378">Hydrolase</keyword>
<dbReference type="KEGG" id="pbf:CFX0092_A2221"/>
<dbReference type="PRINTS" id="PR01210">
    <property type="entry name" value="GGTRANSPTASE"/>
</dbReference>
<dbReference type="EMBL" id="LN890655">
    <property type="protein sequence ID" value="CUS04099.2"/>
    <property type="molecule type" value="Genomic_DNA"/>
</dbReference>
<evidence type="ECO:0000256" key="1">
    <source>
        <dbReference type="ARBA" id="ARBA00009381"/>
    </source>
</evidence>
<dbReference type="InterPro" id="IPR029055">
    <property type="entry name" value="Ntn_hydrolases_N"/>
</dbReference>
<dbReference type="Proteomes" id="UP000215027">
    <property type="component" value="Chromosome I"/>
</dbReference>